<feature type="region of interest" description="Disordered" evidence="1">
    <location>
        <begin position="654"/>
        <end position="685"/>
    </location>
</feature>
<name>A0A1H1SKE0_9MICO</name>
<feature type="region of interest" description="Disordered" evidence="1">
    <location>
        <begin position="1"/>
        <end position="25"/>
    </location>
</feature>
<dbReference type="AlphaFoldDB" id="A0A1H1SKE0"/>
<evidence type="ECO:0000313" key="3">
    <source>
        <dbReference type="Proteomes" id="UP000182126"/>
    </source>
</evidence>
<evidence type="ECO:0000256" key="1">
    <source>
        <dbReference type="SAM" id="MobiDB-lite"/>
    </source>
</evidence>
<feature type="compositionally biased region" description="Acidic residues" evidence="1">
    <location>
        <begin position="664"/>
        <end position="680"/>
    </location>
</feature>
<dbReference type="Proteomes" id="UP000182126">
    <property type="component" value="Chromosome I"/>
</dbReference>
<evidence type="ECO:0000313" key="2">
    <source>
        <dbReference type="EMBL" id="SDS48303.1"/>
    </source>
</evidence>
<proteinExistence type="predicted"/>
<reference evidence="2 3" key="1">
    <citation type="submission" date="2016-10" db="EMBL/GenBank/DDBJ databases">
        <authorList>
            <person name="de Groot N.N."/>
        </authorList>
    </citation>
    <scope>NUCLEOTIDE SEQUENCE [LARGE SCALE GENOMIC DNA]</scope>
    <source>
        <strain evidence="2 3">DSM 15019</strain>
    </source>
</reference>
<protein>
    <submittedName>
        <fullName evidence="2">Uncharacterized protein</fullName>
    </submittedName>
</protein>
<dbReference type="EMBL" id="LT629770">
    <property type="protein sequence ID" value="SDS48303.1"/>
    <property type="molecule type" value="Genomic_DNA"/>
</dbReference>
<dbReference type="Gene3D" id="2.60.40.10">
    <property type="entry name" value="Immunoglobulins"/>
    <property type="match status" value="1"/>
</dbReference>
<dbReference type="GO" id="GO:0005975">
    <property type="term" value="P:carbohydrate metabolic process"/>
    <property type="evidence" value="ECO:0007669"/>
    <property type="project" value="UniProtKB-ARBA"/>
</dbReference>
<gene>
    <name evidence="2" type="ORF">SAMN04489809_1952</name>
</gene>
<accession>A0A1H1SKE0</accession>
<sequence length="873" mass="94493">MPADSTSTPAPEDPPVPAVENVDRNDLDVVSRSEFETRYVDSAGSEVAQFSVDPLNVRVDGKWVDVDPSLSGDNDGWTVEQHPLAPEFAPTADGQNTVTVTRDGHEVAMSLVGADEGSPEAPVWPSDDFSSLAYRDVLPYADLEYTITPGSVKEALVLHAAPAAGKHSWTWRIDPGNLTPALTEEDVLEFVDADGAVVMSSPTPIAWDSASDGTATPREEVVLDAALLRSSNENWFYRVSIEESWIQDADRVFPVYIDPEVVGTIANQNSYKSDGGQYLGQQHIGNTKQPEGDRYWRAVVNFAGGASVGKFIEASDLGITYAGVGSTATHSGNVRVGTAWEYGGYSTLLDSYSLGAGTTQTNGTTFPTYIASRFGKASATNVAFMISGAEGTVYSHKRVTTDLWVKYHAHVNPTFVTGTGGSPTNGATGVTLTPTFRSTATAVTGSSLRYSYRIFTDPNGTPFYTSPETTSAVHRVPDGTLKPGTKYYWRAYVRDAGWDGHLGQSTLRSTGAWSFTTTPMPAMDEGRELHEQAGDLYPVPATVISAGEAVTVPVEGLYGMPSFADGLDAVVANVSIRSTTTQGASIRAWPSDLDEPDATMLESASTHWNSMFTPIMVGSDGTIQVRNLSASPMELKLYMLGYATVPSRILPADETEESEHIEPIDDSQDELLEGDPDGTEPEAPPETLVIENETGEFLVTTEELTPADAQEVTEGGGGITTFGFIPPKSPAPTNWRGCGLFDKNEQYVKSYDRKRLRNSFSGSVATLRCGTARDYGFRHVQARHQGEWTNVGGRVGVQWRDMADWSIAWMLYDPDRVVASGPNFCYSRTVFVYNKKTGQKVYQTNVRLFLGKTGQRIITANPGRQCSGINLVR</sequence>
<organism evidence="2 3">
    <name type="scientific">Microbacterium paraoxydans</name>
    <dbReference type="NCBI Taxonomy" id="199592"/>
    <lineage>
        <taxon>Bacteria</taxon>
        <taxon>Bacillati</taxon>
        <taxon>Actinomycetota</taxon>
        <taxon>Actinomycetes</taxon>
        <taxon>Micrococcales</taxon>
        <taxon>Microbacteriaceae</taxon>
        <taxon>Microbacterium</taxon>
    </lineage>
</organism>
<dbReference type="InterPro" id="IPR013783">
    <property type="entry name" value="Ig-like_fold"/>
</dbReference>